<reference evidence="1 2" key="1">
    <citation type="submission" date="2020-10" db="EMBL/GenBank/DDBJ databases">
        <authorList>
            <person name="Castelo-Branco R."/>
            <person name="Eusebio N."/>
            <person name="Adriana R."/>
            <person name="Vieira A."/>
            <person name="Brugerolle De Fraissinette N."/>
            <person name="Rezende De Castro R."/>
            <person name="Schneider M.P."/>
            <person name="Vasconcelos V."/>
            <person name="Leao P.N."/>
        </authorList>
    </citation>
    <scope>NUCLEOTIDE SEQUENCE [LARGE SCALE GENOMIC DNA]</scope>
    <source>
        <strain evidence="1 2">LEGE 00250</strain>
    </source>
</reference>
<evidence type="ECO:0000313" key="2">
    <source>
        <dbReference type="Proteomes" id="UP000606776"/>
    </source>
</evidence>
<name>A0ABR9VJK2_9CYAN</name>
<dbReference type="Proteomes" id="UP000606776">
    <property type="component" value="Unassembled WGS sequence"/>
</dbReference>
<dbReference type="EMBL" id="JADEWB010000199">
    <property type="protein sequence ID" value="MBE9238673.1"/>
    <property type="molecule type" value="Genomic_DNA"/>
</dbReference>
<keyword evidence="2" id="KW-1185">Reference proteome</keyword>
<accession>A0ABR9VJK2</accession>
<evidence type="ECO:0000313" key="1">
    <source>
        <dbReference type="EMBL" id="MBE9238673.1"/>
    </source>
</evidence>
<comment type="caution">
    <text evidence="1">The sequence shown here is derived from an EMBL/GenBank/DDBJ whole genome shotgun (WGS) entry which is preliminary data.</text>
</comment>
<gene>
    <name evidence="1" type="ORF">IQ227_22315</name>
</gene>
<sequence length="157" mass="18636">MNTFSLKLEESVNVEYCLPPEDPKGELSHLEMGLRLFCFSNNQKVLIKLGKKRKEIFLDPDIILVLEELPEKIYQLLIGQNIELDFPESGFAISFKSLDTWKIHCIWQEYGYSHETHKFTLERVQVLYVFRRFLRDLVNKAVKQGYISDQEKKEFMK</sequence>
<dbReference type="RefSeq" id="WP_193944077.1">
    <property type="nucleotide sequence ID" value="NZ_JADEWB010000199.1"/>
</dbReference>
<proteinExistence type="predicted"/>
<protein>
    <submittedName>
        <fullName evidence="1">Uncharacterized protein</fullName>
    </submittedName>
</protein>
<organism evidence="1 2">
    <name type="scientific">Sphaerospermopsis aphanizomenoides LEGE 00250</name>
    <dbReference type="NCBI Taxonomy" id="2777972"/>
    <lineage>
        <taxon>Bacteria</taxon>
        <taxon>Bacillati</taxon>
        <taxon>Cyanobacteriota</taxon>
        <taxon>Cyanophyceae</taxon>
        <taxon>Nostocales</taxon>
        <taxon>Aphanizomenonaceae</taxon>
        <taxon>Sphaerospermopsis</taxon>
        <taxon>Sphaerospermopsis aphanizomenoides</taxon>
    </lineage>
</organism>